<dbReference type="Pfam" id="PF12002">
    <property type="entry name" value="MgsA_C"/>
    <property type="match status" value="1"/>
</dbReference>
<dbReference type="InterPro" id="IPR008921">
    <property type="entry name" value="DNA_pol3_clamp-load_cplx_C"/>
</dbReference>
<dbReference type="GO" id="GO:0017116">
    <property type="term" value="F:single-stranded DNA helicase activity"/>
    <property type="evidence" value="ECO:0007669"/>
    <property type="project" value="TreeGrafter"/>
</dbReference>
<dbReference type="InterPro" id="IPR021886">
    <property type="entry name" value="MgsA_C"/>
</dbReference>
<dbReference type="Pfam" id="PF16193">
    <property type="entry name" value="AAA_assoc_2"/>
    <property type="match status" value="1"/>
</dbReference>
<name>A0A518D4H6_9BACT</name>
<dbReference type="Pfam" id="PF00004">
    <property type="entry name" value="AAA"/>
    <property type="match status" value="1"/>
</dbReference>
<dbReference type="GO" id="GO:0006261">
    <property type="term" value="P:DNA-templated DNA replication"/>
    <property type="evidence" value="ECO:0007669"/>
    <property type="project" value="TreeGrafter"/>
</dbReference>
<comment type="function">
    <text evidence="1">DNA-dependent ATPase that plays important roles in cellular responses to stalled DNA replication processes.</text>
</comment>
<dbReference type="GO" id="GO:0008047">
    <property type="term" value="F:enzyme activator activity"/>
    <property type="evidence" value="ECO:0007669"/>
    <property type="project" value="TreeGrafter"/>
</dbReference>
<evidence type="ECO:0000256" key="1">
    <source>
        <dbReference type="ARBA" id="ARBA00002393"/>
    </source>
</evidence>
<organism evidence="9 10">
    <name type="scientific">Rohdeia mirabilis</name>
    <dbReference type="NCBI Taxonomy" id="2528008"/>
    <lineage>
        <taxon>Bacteria</taxon>
        <taxon>Pseudomonadati</taxon>
        <taxon>Planctomycetota</taxon>
        <taxon>Planctomycetia</taxon>
        <taxon>Planctomycetia incertae sedis</taxon>
        <taxon>Rohdeia</taxon>
    </lineage>
</organism>
<dbReference type="SUPFAM" id="SSF52540">
    <property type="entry name" value="P-loop containing nucleoside triphosphate hydrolases"/>
    <property type="match status" value="1"/>
</dbReference>
<evidence type="ECO:0000256" key="6">
    <source>
        <dbReference type="ARBA" id="ARBA00022840"/>
    </source>
</evidence>
<dbReference type="FunFam" id="3.40.50.300:FF:000137">
    <property type="entry name" value="Replication-associated recombination protein A"/>
    <property type="match status" value="1"/>
</dbReference>
<dbReference type="CDD" id="cd18139">
    <property type="entry name" value="HLD_clamp_RarA"/>
    <property type="match status" value="1"/>
</dbReference>
<comment type="similarity">
    <text evidence="2">Belongs to the AAA ATPase family. RarA/MGS1/WRNIP1 subfamily.</text>
</comment>
<dbReference type="InterPro" id="IPR051314">
    <property type="entry name" value="AAA_ATPase_RarA/MGS1/WRNIP1"/>
</dbReference>
<keyword evidence="4" id="KW-0235">DNA replication</keyword>
<dbReference type="Gene3D" id="1.10.3710.10">
    <property type="entry name" value="DNA polymerase III clamp loader subunits, C-terminal domain"/>
    <property type="match status" value="1"/>
</dbReference>
<dbReference type="CDD" id="cd00009">
    <property type="entry name" value="AAA"/>
    <property type="match status" value="1"/>
</dbReference>
<dbReference type="InterPro" id="IPR003959">
    <property type="entry name" value="ATPase_AAA_core"/>
</dbReference>
<dbReference type="GO" id="GO:0000731">
    <property type="term" value="P:DNA synthesis involved in DNA repair"/>
    <property type="evidence" value="ECO:0007669"/>
    <property type="project" value="TreeGrafter"/>
</dbReference>
<dbReference type="GO" id="GO:0016887">
    <property type="term" value="F:ATP hydrolysis activity"/>
    <property type="evidence" value="ECO:0007669"/>
    <property type="project" value="InterPro"/>
</dbReference>
<dbReference type="SMART" id="SM00382">
    <property type="entry name" value="AAA"/>
    <property type="match status" value="1"/>
</dbReference>
<evidence type="ECO:0000313" key="10">
    <source>
        <dbReference type="Proteomes" id="UP000319342"/>
    </source>
</evidence>
<evidence type="ECO:0000256" key="7">
    <source>
        <dbReference type="SAM" id="MobiDB-lite"/>
    </source>
</evidence>
<sequence length="439" mass="47747">MTDLFGETDDHAALRPATDRADAPLAERMRPRTLDDLVGQTKLLDDEGVLSAMVRTGAWQSLILWGPPGCGKTTVARIVAEASGRRFRPFSAVLGGIAEIRKVMQEAERARARGESATLLFVDEIHRFNKAQQDAFLPFVESGDILLIGATTENPSFELNSALLSRARVLVLEPLGEPELTALVERALSDPERGLGGRLRAVPEAVTEIARAADGDARRALTLLETCALLAGRDGEVTPKVLARALQRKLVRHDKRGEEHYNLISALHKSIRNGSDDAAVYWLTRMLEGGEDRDFLMRRLVRMAVEDIGVADPRAVEQCIACWDTWKRLGSPEGELAIVQAAVYLARAPKSNAVYMAYGAARDDIQKRPNEPVPLHLCNAPTGLMKALGYGDGYRYAHDDPAATTEMECLPPGLVGRQYLGSGGVSSAGDDTARDSSTE</sequence>
<proteinExistence type="inferred from homology"/>
<dbReference type="PANTHER" id="PTHR13779:SF7">
    <property type="entry name" value="ATPASE WRNIP1"/>
    <property type="match status" value="1"/>
</dbReference>
<gene>
    <name evidence="9" type="primary">rarA</name>
    <name evidence="9" type="ORF">Pla163_35360</name>
</gene>
<dbReference type="PANTHER" id="PTHR13779">
    <property type="entry name" value="WERNER HELICASE-INTERACTING PROTEIN 1 FAMILY MEMBER"/>
    <property type="match status" value="1"/>
</dbReference>
<evidence type="ECO:0000256" key="5">
    <source>
        <dbReference type="ARBA" id="ARBA00022741"/>
    </source>
</evidence>
<dbReference type="InterPro" id="IPR003593">
    <property type="entry name" value="AAA+_ATPase"/>
</dbReference>
<feature type="domain" description="AAA+ ATPase" evidence="8">
    <location>
        <begin position="58"/>
        <end position="175"/>
    </location>
</feature>
<dbReference type="InterPro" id="IPR027417">
    <property type="entry name" value="P-loop_NTPase"/>
</dbReference>
<dbReference type="OrthoDB" id="9778364at2"/>
<dbReference type="SUPFAM" id="SSF48019">
    <property type="entry name" value="post-AAA+ oligomerization domain-like"/>
    <property type="match status" value="1"/>
</dbReference>
<keyword evidence="6" id="KW-0067">ATP-binding</keyword>
<dbReference type="InterPro" id="IPR032423">
    <property type="entry name" value="AAA_assoc_2"/>
</dbReference>
<protein>
    <recommendedName>
        <fullName evidence="3">Replication-associated recombination protein A</fullName>
    </recommendedName>
</protein>
<dbReference type="GO" id="GO:0003677">
    <property type="term" value="F:DNA binding"/>
    <property type="evidence" value="ECO:0007669"/>
    <property type="project" value="InterPro"/>
</dbReference>
<evidence type="ECO:0000256" key="2">
    <source>
        <dbReference type="ARBA" id="ARBA00008959"/>
    </source>
</evidence>
<dbReference type="GO" id="GO:0005524">
    <property type="term" value="F:ATP binding"/>
    <property type="evidence" value="ECO:0007669"/>
    <property type="project" value="UniProtKB-KW"/>
</dbReference>
<dbReference type="EMBL" id="CP036290">
    <property type="protein sequence ID" value="QDU86385.1"/>
    <property type="molecule type" value="Genomic_DNA"/>
</dbReference>
<dbReference type="FunFam" id="1.20.272.10:FF:000001">
    <property type="entry name" value="Putative AAA family ATPase"/>
    <property type="match status" value="1"/>
</dbReference>
<evidence type="ECO:0000259" key="8">
    <source>
        <dbReference type="SMART" id="SM00382"/>
    </source>
</evidence>
<keyword evidence="5" id="KW-0547">Nucleotide-binding</keyword>
<dbReference type="Gene3D" id="1.20.272.10">
    <property type="match status" value="1"/>
</dbReference>
<evidence type="ECO:0000313" key="9">
    <source>
        <dbReference type="EMBL" id="QDU86385.1"/>
    </source>
</evidence>
<reference evidence="9 10" key="1">
    <citation type="submission" date="2019-02" db="EMBL/GenBank/DDBJ databases">
        <title>Deep-cultivation of Planctomycetes and their phenomic and genomic characterization uncovers novel biology.</title>
        <authorList>
            <person name="Wiegand S."/>
            <person name="Jogler M."/>
            <person name="Boedeker C."/>
            <person name="Pinto D."/>
            <person name="Vollmers J."/>
            <person name="Rivas-Marin E."/>
            <person name="Kohn T."/>
            <person name="Peeters S.H."/>
            <person name="Heuer A."/>
            <person name="Rast P."/>
            <person name="Oberbeckmann S."/>
            <person name="Bunk B."/>
            <person name="Jeske O."/>
            <person name="Meyerdierks A."/>
            <person name="Storesund J.E."/>
            <person name="Kallscheuer N."/>
            <person name="Luecker S."/>
            <person name="Lage O.M."/>
            <person name="Pohl T."/>
            <person name="Merkel B.J."/>
            <person name="Hornburger P."/>
            <person name="Mueller R.-W."/>
            <person name="Bruemmer F."/>
            <person name="Labrenz M."/>
            <person name="Spormann A.M."/>
            <person name="Op den Camp H."/>
            <person name="Overmann J."/>
            <person name="Amann R."/>
            <person name="Jetten M.S.M."/>
            <person name="Mascher T."/>
            <person name="Medema M.H."/>
            <person name="Devos D.P."/>
            <person name="Kaster A.-K."/>
            <person name="Ovreas L."/>
            <person name="Rohde M."/>
            <person name="Galperin M.Y."/>
            <person name="Jogler C."/>
        </authorList>
    </citation>
    <scope>NUCLEOTIDE SEQUENCE [LARGE SCALE GENOMIC DNA]</scope>
    <source>
        <strain evidence="9 10">Pla163</strain>
    </source>
</reference>
<evidence type="ECO:0000256" key="4">
    <source>
        <dbReference type="ARBA" id="ARBA00022705"/>
    </source>
</evidence>
<dbReference type="Gene3D" id="1.10.8.60">
    <property type="match status" value="1"/>
</dbReference>
<feature type="compositionally biased region" description="Basic and acidic residues" evidence="7">
    <location>
        <begin position="8"/>
        <end position="24"/>
    </location>
</feature>
<feature type="region of interest" description="Disordered" evidence="7">
    <location>
        <begin position="1"/>
        <end position="24"/>
    </location>
</feature>
<dbReference type="Gene3D" id="3.40.50.300">
    <property type="entry name" value="P-loop containing nucleotide triphosphate hydrolases"/>
    <property type="match status" value="1"/>
</dbReference>
<dbReference type="AlphaFoldDB" id="A0A518D4H6"/>
<dbReference type="Proteomes" id="UP000319342">
    <property type="component" value="Chromosome"/>
</dbReference>
<evidence type="ECO:0000256" key="3">
    <source>
        <dbReference type="ARBA" id="ARBA00020776"/>
    </source>
</evidence>
<keyword evidence="10" id="KW-1185">Reference proteome</keyword>
<accession>A0A518D4H6</accession>
<dbReference type="RefSeq" id="WP_145191509.1">
    <property type="nucleotide sequence ID" value="NZ_CP036290.1"/>
</dbReference>